<keyword evidence="4" id="KW-1185">Reference proteome</keyword>
<evidence type="ECO:0000313" key="4">
    <source>
        <dbReference type="Proteomes" id="UP001428817"/>
    </source>
</evidence>
<proteinExistence type="predicted"/>
<dbReference type="EMBL" id="BAABJP010000015">
    <property type="protein sequence ID" value="GAA5158663.1"/>
    <property type="molecule type" value="Genomic_DNA"/>
</dbReference>
<feature type="compositionally biased region" description="Basic and acidic residues" evidence="2">
    <location>
        <begin position="305"/>
        <end position="315"/>
    </location>
</feature>
<feature type="compositionally biased region" description="Basic and acidic residues" evidence="2">
    <location>
        <begin position="597"/>
        <end position="615"/>
    </location>
</feature>
<feature type="compositionally biased region" description="Pro residues" evidence="2">
    <location>
        <begin position="82"/>
        <end position="91"/>
    </location>
</feature>
<keyword evidence="1" id="KW-0175">Coiled coil</keyword>
<protein>
    <submittedName>
        <fullName evidence="3">Uncharacterized protein</fullName>
    </submittedName>
</protein>
<gene>
    <name evidence="3" type="ORF">GCM10023321_38750</name>
</gene>
<feature type="region of interest" description="Disordered" evidence="2">
    <location>
        <begin position="53"/>
        <end position="98"/>
    </location>
</feature>
<evidence type="ECO:0000313" key="3">
    <source>
        <dbReference type="EMBL" id="GAA5158663.1"/>
    </source>
</evidence>
<reference evidence="4" key="1">
    <citation type="journal article" date="2019" name="Int. J. Syst. Evol. Microbiol.">
        <title>The Global Catalogue of Microorganisms (GCM) 10K type strain sequencing project: providing services to taxonomists for standard genome sequencing and annotation.</title>
        <authorList>
            <consortium name="The Broad Institute Genomics Platform"/>
            <consortium name="The Broad Institute Genome Sequencing Center for Infectious Disease"/>
            <person name="Wu L."/>
            <person name="Ma J."/>
        </authorList>
    </citation>
    <scope>NUCLEOTIDE SEQUENCE [LARGE SCALE GENOMIC DNA]</scope>
    <source>
        <strain evidence="4">JCM 18303</strain>
    </source>
</reference>
<dbReference type="Proteomes" id="UP001428817">
    <property type="component" value="Unassembled WGS sequence"/>
</dbReference>
<name>A0ABP9QBM5_9PSEU</name>
<evidence type="ECO:0000256" key="1">
    <source>
        <dbReference type="SAM" id="Coils"/>
    </source>
</evidence>
<feature type="compositionally biased region" description="Acidic residues" evidence="2">
    <location>
        <begin position="655"/>
        <end position="670"/>
    </location>
</feature>
<feature type="compositionally biased region" description="Basic and acidic residues" evidence="2">
    <location>
        <begin position="462"/>
        <end position="492"/>
    </location>
</feature>
<accession>A0ABP9QBM5</accession>
<feature type="compositionally biased region" description="Low complexity" evidence="2">
    <location>
        <begin position="72"/>
        <end position="81"/>
    </location>
</feature>
<comment type="caution">
    <text evidence="3">The sequence shown here is derived from an EMBL/GenBank/DDBJ whole genome shotgun (WGS) entry which is preliminary data.</text>
</comment>
<feature type="compositionally biased region" description="Basic and acidic residues" evidence="2">
    <location>
        <begin position="332"/>
        <end position="347"/>
    </location>
</feature>
<organism evidence="3 4">
    <name type="scientific">Pseudonocardia eucalypti</name>
    <dbReference type="NCBI Taxonomy" id="648755"/>
    <lineage>
        <taxon>Bacteria</taxon>
        <taxon>Bacillati</taxon>
        <taxon>Actinomycetota</taxon>
        <taxon>Actinomycetes</taxon>
        <taxon>Pseudonocardiales</taxon>
        <taxon>Pseudonocardiaceae</taxon>
        <taxon>Pseudonocardia</taxon>
    </lineage>
</organism>
<dbReference type="RefSeq" id="WP_185059056.1">
    <property type="nucleotide sequence ID" value="NZ_BAABJP010000015.1"/>
</dbReference>
<feature type="compositionally biased region" description="Basic and acidic residues" evidence="2">
    <location>
        <begin position="627"/>
        <end position="654"/>
    </location>
</feature>
<evidence type="ECO:0000256" key="2">
    <source>
        <dbReference type="SAM" id="MobiDB-lite"/>
    </source>
</evidence>
<feature type="coiled-coil region" evidence="1">
    <location>
        <begin position="228"/>
        <end position="269"/>
    </location>
</feature>
<feature type="region of interest" description="Disordered" evidence="2">
    <location>
        <begin position="276"/>
        <end position="670"/>
    </location>
</feature>
<sequence>MSATRGVTVRNCALPGCARNIETLPGRPQRRYCCAAHRAEARRVRVQGLDAAAHPGLASPPDADLPTMPDTAPARPLSPSFSAPPPLPGPGPSKAARDETTSLLKRRAVAMLGAFGILAGGGSWIASHAASVETVPVASAPPENTSTVDPVTWAAQASSLLDSIDRQLDLISQTEQLWAETPMARVFNHLPVEVQALLARKSTLEQQRTVLRTQLAEYHTAGTVAEDLVTAQRQLSELERTLKSDASESAELRRQLEEVRSQRDAKLRELSMLNSGVQEAARTPLSDNADRTASVVRGVADLTGDPERARRELSRRPHSAPGERWGSGQRPEQGERSRPTEGTKLREPNAVPEQAPEQRVGGHGITPAEPPPPASPPKIGERSEPQGPAEQVPPNGEAPPADQLPPLTPEQKAAQDETRMKLVAQATKLEADSRAKQTAPAAKPAVRPGAEPGSRPGAEAGSRPDSEPAARPGAEQEARPGKEAGARPEVEPGARPGTEPGAELGARPEVQPGTSPGAGPGAEPAVRPGAEPGARPEVQPETGPGARPQPEPEARPGGSSAPAGETRTEPNGKYTTKPGEAPGKYQAGDAGASPRKHSSDAAKQEPKREKYRTEKDDDESPSKYRSSRPEDRSESRRERSRDSEDSDRSSRSDSDDSGDSDGDSGGDSDD</sequence>